<dbReference type="Proteomes" id="UP001057402">
    <property type="component" value="Chromosome 5"/>
</dbReference>
<comment type="caution">
    <text evidence="1">The sequence shown here is derived from an EMBL/GenBank/DDBJ whole genome shotgun (WGS) entry which is preliminary data.</text>
</comment>
<gene>
    <name evidence="1" type="ORF">MLD38_016515</name>
</gene>
<accession>A0ACB9QMP0</accession>
<dbReference type="EMBL" id="CM042884">
    <property type="protein sequence ID" value="KAI4367890.1"/>
    <property type="molecule type" value="Genomic_DNA"/>
</dbReference>
<sequence>MSPQAVNLGRIHPDLLQRRDYKYSISSERTGRSMLEIEESERNQRSTGSHRSRDGLPPAGGSCARGDLGEIGWTRRSSEGGSCRVGPDDGLEDIRERDISMARDSVAKSEKLDIVNLPPQSESLQASRGY</sequence>
<reference evidence="2" key="1">
    <citation type="journal article" date="2023" name="Front. Plant Sci.">
        <title>Chromosomal-level genome assembly of Melastoma candidum provides insights into trichome evolution.</title>
        <authorList>
            <person name="Zhong Y."/>
            <person name="Wu W."/>
            <person name="Sun C."/>
            <person name="Zou P."/>
            <person name="Liu Y."/>
            <person name="Dai S."/>
            <person name="Zhou R."/>
        </authorList>
    </citation>
    <scope>NUCLEOTIDE SEQUENCE [LARGE SCALE GENOMIC DNA]</scope>
</reference>
<evidence type="ECO:0000313" key="2">
    <source>
        <dbReference type="Proteomes" id="UP001057402"/>
    </source>
</evidence>
<keyword evidence="2" id="KW-1185">Reference proteome</keyword>
<proteinExistence type="predicted"/>
<organism evidence="1 2">
    <name type="scientific">Melastoma candidum</name>
    <dbReference type="NCBI Taxonomy" id="119954"/>
    <lineage>
        <taxon>Eukaryota</taxon>
        <taxon>Viridiplantae</taxon>
        <taxon>Streptophyta</taxon>
        <taxon>Embryophyta</taxon>
        <taxon>Tracheophyta</taxon>
        <taxon>Spermatophyta</taxon>
        <taxon>Magnoliopsida</taxon>
        <taxon>eudicotyledons</taxon>
        <taxon>Gunneridae</taxon>
        <taxon>Pentapetalae</taxon>
        <taxon>rosids</taxon>
        <taxon>malvids</taxon>
        <taxon>Myrtales</taxon>
        <taxon>Melastomataceae</taxon>
        <taxon>Melastomatoideae</taxon>
        <taxon>Melastomateae</taxon>
        <taxon>Melastoma</taxon>
    </lineage>
</organism>
<evidence type="ECO:0000313" key="1">
    <source>
        <dbReference type="EMBL" id="KAI4367890.1"/>
    </source>
</evidence>
<name>A0ACB9QMP0_9MYRT</name>
<protein>
    <submittedName>
        <fullName evidence="1">Uncharacterized protein</fullName>
    </submittedName>
</protein>